<feature type="signal peptide" evidence="3">
    <location>
        <begin position="1"/>
        <end position="30"/>
    </location>
</feature>
<keyword evidence="2" id="KW-0812">Transmembrane</keyword>
<keyword evidence="2" id="KW-1133">Transmembrane helix</keyword>
<proteinExistence type="predicted"/>
<evidence type="ECO:0000256" key="1">
    <source>
        <dbReference type="SAM" id="MobiDB-lite"/>
    </source>
</evidence>
<dbReference type="EMBL" id="BOPH01000105">
    <property type="protein sequence ID" value="GIJ72742.1"/>
    <property type="molecule type" value="Genomic_DNA"/>
</dbReference>
<dbReference type="RefSeq" id="WP_203932591.1">
    <property type="nucleotide sequence ID" value="NZ_BOPH01000105.1"/>
</dbReference>
<feature type="compositionally biased region" description="Low complexity" evidence="1">
    <location>
        <begin position="150"/>
        <end position="207"/>
    </location>
</feature>
<keyword evidence="5" id="KW-1185">Reference proteome</keyword>
<keyword evidence="2" id="KW-0472">Membrane</keyword>
<feature type="region of interest" description="Disordered" evidence="1">
    <location>
        <begin position="145"/>
        <end position="225"/>
    </location>
</feature>
<evidence type="ECO:0000313" key="5">
    <source>
        <dbReference type="Proteomes" id="UP000635606"/>
    </source>
</evidence>
<accession>A0A8J4A1A4</accession>
<feature type="transmembrane region" description="Helical" evidence="2">
    <location>
        <begin position="223"/>
        <end position="246"/>
    </location>
</feature>
<dbReference type="Proteomes" id="UP000635606">
    <property type="component" value="Unassembled WGS sequence"/>
</dbReference>
<evidence type="ECO:0008006" key="6">
    <source>
        <dbReference type="Google" id="ProtNLM"/>
    </source>
</evidence>
<name>A0A8J4A1A4_9ACTN</name>
<evidence type="ECO:0000256" key="3">
    <source>
        <dbReference type="SAM" id="SignalP"/>
    </source>
</evidence>
<keyword evidence="3" id="KW-0732">Signal</keyword>
<gene>
    <name evidence="4" type="ORF">Voc01_076590</name>
</gene>
<reference evidence="4" key="1">
    <citation type="submission" date="2021-01" db="EMBL/GenBank/DDBJ databases">
        <title>Whole genome shotgun sequence of Virgisporangium ochraceum NBRC 16418.</title>
        <authorList>
            <person name="Komaki H."/>
            <person name="Tamura T."/>
        </authorList>
    </citation>
    <scope>NUCLEOTIDE SEQUENCE</scope>
    <source>
        <strain evidence="4">NBRC 16418</strain>
    </source>
</reference>
<protein>
    <recommendedName>
        <fullName evidence="6">Gram-positive cocci surface proteins LPxTG domain-containing protein</fullName>
    </recommendedName>
</protein>
<organism evidence="4 5">
    <name type="scientific">Virgisporangium ochraceum</name>
    <dbReference type="NCBI Taxonomy" id="65505"/>
    <lineage>
        <taxon>Bacteria</taxon>
        <taxon>Bacillati</taxon>
        <taxon>Actinomycetota</taxon>
        <taxon>Actinomycetes</taxon>
        <taxon>Micromonosporales</taxon>
        <taxon>Micromonosporaceae</taxon>
        <taxon>Virgisporangium</taxon>
    </lineage>
</organism>
<evidence type="ECO:0000313" key="4">
    <source>
        <dbReference type="EMBL" id="GIJ72742.1"/>
    </source>
</evidence>
<comment type="caution">
    <text evidence="4">The sequence shown here is derived from an EMBL/GenBank/DDBJ whole genome shotgun (WGS) entry which is preliminary data.</text>
</comment>
<feature type="chain" id="PRO_5035272717" description="Gram-positive cocci surface proteins LPxTG domain-containing protein" evidence="3">
    <location>
        <begin position="31"/>
        <end position="254"/>
    </location>
</feature>
<sequence length="254" mass="25358">MYHPRWISRLLVAFGAASAGALLVAGTASAAVVVPLHDAHRNTTAAGFQNRSCAQIPGGDAVAGKDGWVFVLPKNDADFVSLTLQFRNTAGTTTTVTVPNPNDPYPDGITTNGTSKAWVLLPAGWTLLDGSATVSGQTRAEFFNLTHTCPGTPSTSPSPSGSPSESPSSSGSPSPSGSSSSSGGSSSPSGSASPSTESTPSTTPSTGSTGGSSGPLPRTGTPIGSIVLAGGTMFTAGGALLLLSLLRRRRTAQQ</sequence>
<evidence type="ECO:0000256" key="2">
    <source>
        <dbReference type="SAM" id="Phobius"/>
    </source>
</evidence>
<dbReference type="AlphaFoldDB" id="A0A8J4A1A4"/>